<keyword evidence="5" id="KW-0677">Repeat</keyword>
<sequence>MVFMYLQNTIDTNFHDLQHFFISTLSGKYDGGIESFLKIIFVKSRKDCRKFKQNHLQQVRNMSVFIQQHNPMTGTIEWGIQPDDYDYKQEVARSAYADMLHDKERNDKYFEGLRRSVADLRMKGKEVHVLDIGTGTGLLSMMAVACGVDSVTACEAFHPVAECAKKVLTANGCAEKVHLIPKRSTEIEVGPGKDMERRANLLITEVFDTELIGEGGIETYKHAQENLLTPDALYVPSEATIYAQVVSSEKLQYWNRLSPVHRKVQGANNDDPLISIPQSVQECAGAAAVHDIQLSQVPQDWITKLSHPLKVFWFDWSGRKKKIDYEETSRVKFSSLAPGSCDAVLMWWDLKMDQKGDVMLSCAPYWAHPDLEGKEDGTSEHIPWRDHWMQAIYYLPPQMVSQVQEGKELTLFSAHDEYSLWFNVQENQDSAISEERPICTCGIHIVNSRSRLGQMNDPRRLNTYLRILEKHINSDSVCFVLGDGCLMAVAAAKLGARQVYVSESNDSTRRIMQEFVISNAVQDKVTVTHMNYADIPLEQVIAPGNITFSEPFFSTSLLPWHSLYCWYLRNSMLHLLAENALSMPKKMTVWGVPVQYRDLWKIRAPLHECNGFKMDIFDSLIETASDEADEKVEPHPLWEYPARALAKPQPLMTLDLGGAPPEKAITVSGSFSLTGTGTLNGMALWADWDMTSCPEDIISTGPVKPVVVNEYISWDVYTQQGVYLMKENPLIKPDLSQILQYYVSFCPNDGTVSFDFKFNKNI</sequence>
<feature type="domain" description="Protein arginine N-methyltransferase" evidence="8">
    <location>
        <begin position="238"/>
        <end position="425"/>
    </location>
</feature>
<keyword evidence="10" id="KW-1185">Reference proteome</keyword>
<gene>
    <name evidence="9" type="ORF">MNOR_LOCUS18001</name>
</gene>
<reference evidence="9 10" key="1">
    <citation type="submission" date="2024-05" db="EMBL/GenBank/DDBJ databases">
        <authorList>
            <person name="Wallberg A."/>
        </authorList>
    </citation>
    <scope>NUCLEOTIDE SEQUENCE [LARGE SCALE GENOMIC DNA]</scope>
</reference>
<dbReference type="AlphaFoldDB" id="A0AAV2QZ47"/>
<comment type="function">
    <text evidence="6">Essential arginine methyltransferase that can both catalyze the formation of omega-N monomethylarginine (MMA) and symmetrical dimethylarginine (sDMA). Specifically mediates the symmetrical dimethylation of arginine residues in the small nuclear ribonucleoproteins SmD1 and SmD3.</text>
</comment>
<dbReference type="PROSITE" id="PS51678">
    <property type="entry name" value="SAM_MT_PRMT"/>
    <property type="match status" value="2"/>
</dbReference>
<keyword evidence="3 7" id="KW-0808">Transferase</keyword>
<evidence type="ECO:0000256" key="5">
    <source>
        <dbReference type="ARBA" id="ARBA00022737"/>
    </source>
</evidence>
<dbReference type="Gene3D" id="3.40.50.150">
    <property type="entry name" value="Vaccinia Virus protein VP39"/>
    <property type="match status" value="2"/>
</dbReference>
<dbReference type="Pfam" id="PF06325">
    <property type="entry name" value="PrmA"/>
    <property type="match status" value="1"/>
</dbReference>
<dbReference type="Gene3D" id="2.70.160.11">
    <property type="entry name" value="Hnrnp arginine n-methyltransferase1"/>
    <property type="match status" value="2"/>
</dbReference>
<evidence type="ECO:0000313" key="10">
    <source>
        <dbReference type="Proteomes" id="UP001497623"/>
    </source>
</evidence>
<evidence type="ECO:0000313" key="9">
    <source>
        <dbReference type="EMBL" id="CAL4105088.1"/>
    </source>
</evidence>
<organism evidence="9 10">
    <name type="scientific">Meganyctiphanes norvegica</name>
    <name type="common">Northern krill</name>
    <name type="synonym">Thysanopoda norvegica</name>
    <dbReference type="NCBI Taxonomy" id="48144"/>
    <lineage>
        <taxon>Eukaryota</taxon>
        <taxon>Metazoa</taxon>
        <taxon>Ecdysozoa</taxon>
        <taxon>Arthropoda</taxon>
        <taxon>Crustacea</taxon>
        <taxon>Multicrustacea</taxon>
        <taxon>Malacostraca</taxon>
        <taxon>Eumalacostraca</taxon>
        <taxon>Eucarida</taxon>
        <taxon>Euphausiacea</taxon>
        <taxon>Euphausiidae</taxon>
        <taxon>Meganyctiphanes</taxon>
    </lineage>
</organism>
<dbReference type="InterPro" id="IPR055135">
    <property type="entry name" value="PRMT_dom"/>
</dbReference>
<dbReference type="PIRSF" id="PIRSF036946">
    <property type="entry name" value="Arg_N-mtase"/>
    <property type="match status" value="1"/>
</dbReference>
<evidence type="ECO:0000256" key="2">
    <source>
        <dbReference type="ARBA" id="ARBA00022603"/>
    </source>
</evidence>
<feature type="non-terminal residue" evidence="9">
    <location>
        <position position="762"/>
    </location>
</feature>
<dbReference type="Pfam" id="PF22528">
    <property type="entry name" value="PRMT_C"/>
    <property type="match status" value="2"/>
</dbReference>
<dbReference type="SUPFAM" id="SSF53335">
    <property type="entry name" value="S-adenosyl-L-methionine-dependent methyltransferases"/>
    <property type="match status" value="2"/>
</dbReference>
<dbReference type="InterPro" id="IPR025799">
    <property type="entry name" value="Arg_MeTrfase"/>
</dbReference>
<dbReference type="GO" id="GO:0032259">
    <property type="term" value="P:methylation"/>
    <property type="evidence" value="ECO:0007669"/>
    <property type="project" value="UniProtKB-KW"/>
</dbReference>
<dbReference type="Proteomes" id="UP001497623">
    <property type="component" value="Unassembled WGS sequence"/>
</dbReference>
<evidence type="ECO:0000256" key="1">
    <source>
        <dbReference type="ARBA" id="ARBA00018773"/>
    </source>
</evidence>
<dbReference type="CDD" id="cd02440">
    <property type="entry name" value="AdoMet_MTases"/>
    <property type="match status" value="1"/>
</dbReference>
<dbReference type="PANTHER" id="PTHR11006">
    <property type="entry name" value="PROTEIN ARGININE N-METHYLTRANSFERASE"/>
    <property type="match status" value="1"/>
</dbReference>
<dbReference type="FunFam" id="3.40.50.150:FF:000070">
    <property type="entry name" value="Protein arginine N-methyltransferase 7"/>
    <property type="match status" value="1"/>
</dbReference>
<dbReference type="InterPro" id="IPR014644">
    <property type="entry name" value="MeTrfase_PRMT7"/>
</dbReference>
<dbReference type="GO" id="GO:0016274">
    <property type="term" value="F:protein-arginine N-methyltransferase activity"/>
    <property type="evidence" value="ECO:0007669"/>
    <property type="project" value="InterPro"/>
</dbReference>
<accession>A0AAV2QZ47</accession>
<evidence type="ECO:0000256" key="6">
    <source>
        <dbReference type="ARBA" id="ARBA00025081"/>
    </source>
</evidence>
<keyword evidence="4 7" id="KW-0949">S-adenosyl-L-methionine</keyword>
<dbReference type="FunFam" id="3.40.50.150:FF:000071">
    <property type="entry name" value="Protein arginine N-methyltransferase 7"/>
    <property type="match status" value="1"/>
</dbReference>
<keyword evidence="2 7" id="KW-0489">Methyltransferase</keyword>
<comment type="caution">
    <text evidence="9">The sequence shown here is derived from an EMBL/GenBank/DDBJ whole genome shotgun (WGS) entry which is preliminary data.</text>
</comment>
<dbReference type="GO" id="GO:0042054">
    <property type="term" value="F:histone methyltransferase activity"/>
    <property type="evidence" value="ECO:0007669"/>
    <property type="project" value="TreeGrafter"/>
</dbReference>
<proteinExistence type="predicted"/>
<feature type="domain" description="Protein arginine N-methyltransferase" evidence="8">
    <location>
        <begin position="607"/>
        <end position="749"/>
    </location>
</feature>
<evidence type="ECO:0000256" key="3">
    <source>
        <dbReference type="ARBA" id="ARBA00022679"/>
    </source>
</evidence>
<dbReference type="InterPro" id="IPR029063">
    <property type="entry name" value="SAM-dependent_MTases_sf"/>
</dbReference>
<evidence type="ECO:0000256" key="7">
    <source>
        <dbReference type="PROSITE-ProRule" id="PRU01015"/>
    </source>
</evidence>
<protein>
    <recommendedName>
        <fullName evidence="1">Protein arginine N-methyltransferase 7</fullName>
    </recommendedName>
</protein>
<dbReference type="EMBL" id="CAXKWB010012666">
    <property type="protein sequence ID" value="CAL4105088.1"/>
    <property type="molecule type" value="Genomic_DNA"/>
</dbReference>
<evidence type="ECO:0000259" key="8">
    <source>
        <dbReference type="Pfam" id="PF22528"/>
    </source>
</evidence>
<evidence type="ECO:0000256" key="4">
    <source>
        <dbReference type="ARBA" id="ARBA00022691"/>
    </source>
</evidence>
<dbReference type="PANTHER" id="PTHR11006:SF4">
    <property type="entry name" value="PROTEIN ARGININE N-METHYLTRANSFERASE 7"/>
    <property type="match status" value="1"/>
</dbReference>
<name>A0AAV2QZ47_MEGNR</name>